<dbReference type="PANTHER" id="PTHR11712">
    <property type="entry name" value="POLYKETIDE SYNTHASE-RELATED"/>
    <property type="match status" value="1"/>
</dbReference>
<evidence type="ECO:0000256" key="1">
    <source>
        <dbReference type="ARBA" id="ARBA00008467"/>
    </source>
</evidence>
<sequence>MPGPSRGSSAQPPVAITGMGVVTPGGCTPDELWSTLRAGRSTAAELTHIDLSRHRVRIGCRVRGIEAVAGLVPPKEARRMDPFAHYGTAAALAAHLDAGSPAAEAGRTAIVVGNAVGGRATSDLESANFTTGGPAKVNPLMPLMTMPNAAAAQIAMRLGWTGPALTLANTCASGADAIGHALMLLQTGRADVVVAGGCEHTLTPVTLAGFGNLSAVSFRNDDPEHASRPFDVDRDGFVMGEGAGFVVLERLADATARGARTYGLLAGYAATADAHHLAMPLPDGAGAAAAMAGAIADAGLAPEDIVHVNAHGTSTPYNDRSEAAALAKVFGTAQPPVTAPKSVIGHLIGAAGAVELIATVQAMRHCEVPPTANHEQLEPGMDIDVVHGDAPRTVRPGPALSNSFGFGGHNASVVVMPV</sequence>
<dbReference type="Pfam" id="PF02801">
    <property type="entry name" value="Ketoacyl-synt_C"/>
    <property type="match status" value="1"/>
</dbReference>
<dbReference type="InterPro" id="IPR014030">
    <property type="entry name" value="Ketoacyl_synth_N"/>
</dbReference>
<dbReference type="PANTHER" id="PTHR11712:SF347">
    <property type="entry name" value="BETA KETOACYL-ACYL CARRIER PROTEIN SYNTHASE"/>
    <property type="match status" value="1"/>
</dbReference>
<dbReference type="PROSITE" id="PS52004">
    <property type="entry name" value="KS3_2"/>
    <property type="match status" value="1"/>
</dbReference>
<dbReference type="Proteomes" id="UP000812013">
    <property type="component" value="Unassembled WGS sequence"/>
</dbReference>
<evidence type="ECO:0000256" key="3">
    <source>
        <dbReference type="RuleBase" id="RU003694"/>
    </source>
</evidence>
<evidence type="ECO:0000313" key="5">
    <source>
        <dbReference type="EMBL" id="MBW5481297.1"/>
    </source>
</evidence>
<dbReference type="GO" id="GO:0004315">
    <property type="term" value="F:3-oxoacyl-[acyl-carrier-protein] synthase activity"/>
    <property type="evidence" value="ECO:0007669"/>
    <property type="project" value="UniProtKB-EC"/>
</dbReference>
<dbReference type="SMART" id="SM00825">
    <property type="entry name" value="PKS_KS"/>
    <property type="match status" value="1"/>
</dbReference>
<dbReference type="InterPro" id="IPR016039">
    <property type="entry name" value="Thiolase-like"/>
</dbReference>
<dbReference type="RefSeq" id="WP_219665186.1">
    <property type="nucleotide sequence ID" value="NZ_WTFF01000018.1"/>
</dbReference>
<dbReference type="NCBIfam" id="NF005589">
    <property type="entry name" value="PRK07314.1"/>
    <property type="match status" value="1"/>
</dbReference>
<dbReference type="EMBL" id="WTFF01000018">
    <property type="protein sequence ID" value="MBW5481297.1"/>
    <property type="molecule type" value="Genomic_DNA"/>
</dbReference>
<dbReference type="SUPFAM" id="SSF53901">
    <property type="entry name" value="Thiolase-like"/>
    <property type="match status" value="2"/>
</dbReference>
<evidence type="ECO:0000256" key="2">
    <source>
        <dbReference type="ARBA" id="ARBA00022679"/>
    </source>
</evidence>
<dbReference type="InterPro" id="IPR020841">
    <property type="entry name" value="PKS_Beta-ketoAc_synthase_dom"/>
</dbReference>
<dbReference type="Pfam" id="PF00109">
    <property type="entry name" value="ketoacyl-synt"/>
    <property type="match status" value="1"/>
</dbReference>
<dbReference type="CDD" id="cd00834">
    <property type="entry name" value="KAS_I_II"/>
    <property type="match status" value="1"/>
</dbReference>
<name>A0ABS6Z0R0_9ACTN</name>
<evidence type="ECO:0000259" key="4">
    <source>
        <dbReference type="PROSITE" id="PS52004"/>
    </source>
</evidence>
<keyword evidence="5" id="KW-0012">Acyltransferase</keyword>
<protein>
    <submittedName>
        <fullName evidence="5">Beta-ketoacyl-ACP synthase II</fullName>
        <ecNumber evidence="5">2.3.1.179</ecNumber>
    </submittedName>
</protein>
<dbReference type="InterPro" id="IPR000794">
    <property type="entry name" value="Beta-ketoacyl_synthase"/>
</dbReference>
<evidence type="ECO:0000313" key="6">
    <source>
        <dbReference type="Proteomes" id="UP000812013"/>
    </source>
</evidence>
<dbReference type="InterPro" id="IPR014031">
    <property type="entry name" value="Ketoacyl_synth_C"/>
</dbReference>
<keyword evidence="2 3" id="KW-0808">Transferase</keyword>
<keyword evidence="6" id="KW-1185">Reference proteome</keyword>
<feature type="domain" description="Ketosynthase family 3 (KS3)" evidence="4">
    <location>
        <begin position="11"/>
        <end position="417"/>
    </location>
</feature>
<dbReference type="EC" id="2.3.1.179" evidence="5"/>
<accession>A0ABS6Z0R0</accession>
<reference evidence="5 6" key="1">
    <citation type="submission" date="2019-12" db="EMBL/GenBank/DDBJ databases">
        <title>Genome sequence of Streptomyces bambusae.</title>
        <authorList>
            <person name="Bansal K."/>
            <person name="Choksket S."/>
            <person name="Korpole S."/>
            <person name="Patil P.B."/>
        </authorList>
    </citation>
    <scope>NUCLEOTIDE SEQUENCE [LARGE SCALE GENOMIC DNA]</scope>
    <source>
        <strain evidence="5 6">SK60</strain>
    </source>
</reference>
<proteinExistence type="inferred from homology"/>
<gene>
    <name evidence="5" type="ORF">GPJ59_05220</name>
</gene>
<comment type="similarity">
    <text evidence="1 3">Belongs to the thiolase-like superfamily. Beta-ketoacyl-ACP synthases family.</text>
</comment>
<dbReference type="Gene3D" id="3.40.47.10">
    <property type="match status" value="2"/>
</dbReference>
<comment type="caution">
    <text evidence="5">The sequence shown here is derived from an EMBL/GenBank/DDBJ whole genome shotgun (WGS) entry which is preliminary data.</text>
</comment>
<organism evidence="5 6">
    <name type="scientific">Streptomyces bambusae</name>
    <dbReference type="NCBI Taxonomy" id="1550616"/>
    <lineage>
        <taxon>Bacteria</taxon>
        <taxon>Bacillati</taxon>
        <taxon>Actinomycetota</taxon>
        <taxon>Actinomycetes</taxon>
        <taxon>Kitasatosporales</taxon>
        <taxon>Streptomycetaceae</taxon>
        <taxon>Streptomyces</taxon>
    </lineage>
</organism>